<reference evidence="9 10" key="1">
    <citation type="submission" date="2018-09" db="EMBL/GenBank/DDBJ databases">
        <authorList>
            <person name="Peiro R."/>
            <person name="Begona"/>
            <person name="Cbmso G."/>
            <person name="Lopez M."/>
            <person name="Gonzalez S."/>
        </authorList>
    </citation>
    <scope>NUCLEOTIDE SEQUENCE [LARGE SCALE GENOMIC DNA]</scope>
</reference>
<dbReference type="Pfam" id="PF01956">
    <property type="entry name" value="EMC3_TMCO1"/>
    <property type="match status" value="1"/>
</dbReference>
<evidence type="ECO:0000256" key="5">
    <source>
        <dbReference type="ARBA" id="ARBA00022989"/>
    </source>
</evidence>
<feature type="transmembrane region" description="Helical" evidence="8">
    <location>
        <begin position="16"/>
        <end position="35"/>
    </location>
</feature>
<evidence type="ECO:0000256" key="6">
    <source>
        <dbReference type="ARBA" id="ARBA00023136"/>
    </source>
</evidence>
<sequence length="259" mass="29431">MAAEQNILLDPSIRDWVLLPLIVIVLFMGVLRHYAGILMNSSSRPDMVRICNVNIQNYGRLLLSGGAVLSPESFKHRAEHMLNGMLKKKVDPVNPMEMMNDPNLMSGLLKNQFMMMVPNIGMMMLVSYFFSGFVVAKFPFPLSHRFREMMQRGLEIDVLNCNYVTSLSLYFLIMSGNQGLLELLLGEDVEAEGTNAMIMQQMPQAPAQPVDFAKVFKQIADELEFVKGRHRWAYGNAADVLLKKWRSQKRAKSAAVKRR</sequence>
<dbReference type="InterPro" id="IPR002809">
    <property type="entry name" value="EMC3/TMCO1"/>
</dbReference>
<protein>
    <recommendedName>
        <fullName evidence="3 7">ER membrane protein complex subunit 3</fullName>
    </recommendedName>
</protein>
<dbReference type="Proteomes" id="UP000319462">
    <property type="component" value="Chromosome 35"/>
</dbReference>
<organism evidence="9 10">
    <name type="scientific">Leishmania braziliensis MHOM/BR/75/M2904</name>
    <dbReference type="NCBI Taxonomy" id="420245"/>
    <lineage>
        <taxon>Eukaryota</taxon>
        <taxon>Discoba</taxon>
        <taxon>Euglenozoa</taxon>
        <taxon>Kinetoplastea</taxon>
        <taxon>Metakinetoplastina</taxon>
        <taxon>Trypanosomatida</taxon>
        <taxon>Trypanosomatidae</taxon>
        <taxon>Leishmaniinae</taxon>
        <taxon>Leishmania</taxon>
        <taxon>Leishmania braziliensis species complex</taxon>
    </lineage>
</organism>
<evidence type="ECO:0000256" key="3">
    <source>
        <dbReference type="ARBA" id="ARBA00020822"/>
    </source>
</evidence>
<keyword evidence="4 8" id="KW-0812">Transmembrane</keyword>
<dbReference type="AlphaFoldDB" id="A0A3P3ZID7"/>
<evidence type="ECO:0000256" key="2">
    <source>
        <dbReference type="ARBA" id="ARBA00005376"/>
    </source>
</evidence>
<evidence type="ECO:0000256" key="4">
    <source>
        <dbReference type="ARBA" id="ARBA00022692"/>
    </source>
</evidence>
<evidence type="ECO:0000256" key="1">
    <source>
        <dbReference type="ARBA" id="ARBA00004141"/>
    </source>
</evidence>
<dbReference type="InterPro" id="IPR008568">
    <property type="entry name" value="EMC3"/>
</dbReference>
<dbReference type="GO" id="GO:0072546">
    <property type="term" value="C:EMC complex"/>
    <property type="evidence" value="ECO:0007669"/>
    <property type="project" value="TreeGrafter"/>
</dbReference>
<evidence type="ECO:0000313" key="10">
    <source>
        <dbReference type="Proteomes" id="UP000319462"/>
    </source>
</evidence>
<name>A0A3P3ZID7_LEIBR</name>
<keyword evidence="5 8" id="KW-1133">Transmembrane helix</keyword>
<comment type="subcellular location">
    <subcellularLocation>
        <location evidence="1">Membrane</location>
        <topology evidence="1">Multi-pass membrane protein</topology>
    </subcellularLocation>
</comment>
<dbReference type="EMBL" id="LS997634">
    <property type="protein sequence ID" value="SYZ69855.1"/>
    <property type="molecule type" value="Genomic_DNA"/>
</dbReference>
<dbReference type="PIRSF" id="PIRSF010045">
    <property type="entry name" value="DUF850_TM_euk"/>
    <property type="match status" value="1"/>
</dbReference>
<evidence type="ECO:0000256" key="7">
    <source>
        <dbReference type="PIRNR" id="PIRNR010045"/>
    </source>
</evidence>
<comment type="similarity">
    <text evidence="2 7">Belongs to the EMC3 family.</text>
</comment>
<evidence type="ECO:0000313" key="9">
    <source>
        <dbReference type="EMBL" id="SYZ69855.1"/>
    </source>
</evidence>
<evidence type="ECO:0000256" key="8">
    <source>
        <dbReference type="SAM" id="Phobius"/>
    </source>
</evidence>
<dbReference type="PANTHER" id="PTHR13116:SF5">
    <property type="entry name" value="ER MEMBRANE PROTEIN COMPLEX SUBUNIT 3"/>
    <property type="match status" value="1"/>
</dbReference>
<proteinExistence type="inferred from homology"/>
<dbReference type="SMART" id="SM01415">
    <property type="entry name" value="DUF106"/>
    <property type="match status" value="1"/>
</dbReference>
<feature type="transmembrane region" description="Helical" evidence="8">
    <location>
        <begin position="113"/>
        <end position="136"/>
    </location>
</feature>
<keyword evidence="6 8" id="KW-0472">Membrane</keyword>
<gene>
    <name evidence="9" type="ORF">LBRM2904_35.0350</name>
</gene>
<accession>A0A3P3ZID7</accession>
<dbReference type="PANTHER" id="PTHR13116">
    <property type="entry name" value="ER MEMBRANE PROTEIN COMPLEX SUBUNIT 3"/>
    <property type="match status" value="1"/>
</dbReference>
<dbReference type="GO" id="GO:0034975">
    <property type="term" value="P:protein folding in endoplasmic reticulum"/>
    <property type="evidence" value="ECO:0007669"/>
    <property type="project" value="TreeGrafter"/>
</dbReference>